<keyword evidence="1" id="KW-1133">Transmembrane helix</keyword>
<dbReference type="STRING" id="573064.Mefer_0637"/>
<dbReference type="HOGENOM" id="CLU_1318547_0_0_2"/>
<feature type="transmembrane region" description="Helical" evidence="1">
    <location>
        <begin position="15"/>
        <end position="48"/>
    </location>
</feature>
<dbReference type="RefSeq" id="WP_015791193.1">
    <property type="nucleotide sequence ID" value="NC_013156.1"/>
</dbReference>
<dbReference type="Proteomes" id="UP000001495">
    <property type="component" value="Chromosome"/>
</dbReference>
<dbReference type="AlphaFoldDB" id="C7P7C4"/>
<dbReference type="eggNOG" id="arCOG03518">
    <property type="taxonomic scope" value="Archaea"/>
</dbReference>
<keyword evidence="3" id="KW-1185">Reference proteome</keyword>
<protein>
    <submittedName>
        <fullName evidence="2">Uncharacterized protein</fullName>
    </submittedName>
</protein>
<dbReference type="EMBL" id="CP001696">
    <property type="protein sequence ID" value="ACV24456.1"/>
    <property type="molecule type" value="Genomic_DNA"/>
</dbReference>
<sequence>MKVKVYRIGGITGIFLVFLTLLLLIILAIFALPIFLILMAIFGGYVLLKYKVKSFFKKIWYRLRRKKIKIEDASTNGEVKINFAKRIEIDDKKVETNNINALLDYLDENTRAFAYYLKKIGAEFREDGIYFKGFKIYPIFKKSYPINEIIKLEYPEDIDAVVLGLKGEPYEPKFLYLIPKEFLKDRMSISELRRFEINLSTF</sequence>
<keyword evidence="1" id="KW-0812">Transmembrane</keyword>
<organism evidence="2 3">
    <name type="scientific">Methanocaldococcus fervens (strain DSM 4213 / JCM 15782 / AG86)</name>
    <name type="common">Methanococcus fervens</name>
    <dbReference type="NCBI Taxonomy" id="573064"/>
    <lineage>
        <taxon>Archaea</taxon>
        <taxon>Methanobacteriati</taxon>
        <taxon>Methanobacteriota</taxon>
        <taxon>Methanomada group</taxon>
        <taxon>Methanococci</taxon>
        <taxon>Methanococcales</taxon>
        <taxon>Methanocaldococcaceae</taxon>
        <taxon>Methanocaldococcus</taxon>
    </lineage>
</organism>
<name>C7P7C4_METFA</name>
<evidence type="ECO:0000313" key="2">
    <source>
        <dbReference type="EMBL" id="ACV24456.1"/>
    </source>
</evidence>
<dbReference type="GeneID" id="8365312"/>
<accession>C7P7C4</accession>
<reference evidence="2" key="1">
    <citation type="submission" date="2009-08" db="EMBL/GenBank/DDBJ databases">
        <title>Complete sequence of chromosome of Methanocaldococcus fervens AG86.</title>
        <authorList>
            <consortium name="US DOE Joint Genome Institute"/>
            <person name="Lucas S."/>
            <person name="Copeland A."/>
            <person name="Lapidus A."/>
            <person name="Glavina del Rio T."/>
            <person name="Tice H."/>
            <person name="Bruce D."/>
            <person name="Goodwin L."/>
            <person name="Pitluck S."/>
            <person name="Chertkov O."/>
            <person name="Detter J.C."/>
            <person name="Han C."/>
            <person name="Tapia R."/>
            <person name="Larimer F."/>
            <person name="Land M."/>
            <person name="Hauser L."/>
            <person name="Kyrpides N."/>
            <person name="Ovchinnikova G."/>
            <person name="Lupa-Sieprawska M."/>
            <person name="Whitman W.B."/>
        </authorList>
    </citation>
    <scope>NUCLEOTIDE SEQUENCE [LARGE SCALE GENOMIC DNA]</scope>
    <source>
        <strain evidence="2">AG86</strain>
    </source>
</reference>
<evidence type="ECO:0000256" key="1">
    <source>
        <dbReference type="SAM" id="Phobius"/>
    </source>
</evidence>
<evidence type="ECO:0000313" key="3">
    <source>
        <dbReference type="Proteomes" id="UP000001495"/>
    </source>
</evidence>
<proteinExistence type="predicted"/>
<dbReference type="KEGG" id="mfe:Mefer_0637"/>
<dbReference type="OrthoDB" id="65665at2157"/>
<gene>
    <name evidence="2" type="ordered locus">Mefer_0637</name>
</gene>
<keyword evidence="1" id="KW-0472">Membrane</keyword>